<gene>
    <name evidence="2" type="ORF">GCM10011578_054470</name>
</gene>
<reference evidence="2" key="2">
    <citation type="submission" date="2020-09" db="EMBL/GenBank/DDBJ databases">
        <authorList>
            <person name="Sun Q."/>
            <person name="Zhou Y."/>
        </authorList>
    </citation>
    <scope>NUCLEOTIDE SEQUENCE</scope>
    <source>
        <strain evidence="2">CGMCC 4.7110</strain>
    </source>
</reference>
<evidence type="ECO:0000313" key="3">
    <source>
        <dbReference type="Proteomes" id="UP000653411"/>
    </source>
</evidence>
<organism evidence="2 3">
    <name type="scientific">Streptomyces fuscichromogenes</name>
    <dbReference type="NCBI Taxonomy" id="1324013"/>
    <lineage>
        <taxon>Bacteria</taxon>
        <taxon>Bacillati</taxon>
        <taxon>Actinomycetota</taxon>
        <taxon>Actinomycetes</taxon>
        <taxon>Kitasatosporales</taxon>
        <taxon>Streptomycetaceae</taxon>
        <taxon>Streptomyces</taxon>
    </lineage>
</organism>
<dbReference type="EMBL" id="BMML01000013">
    <property type="protein sequence ID" value="GGN22637.1"/>
    <property type="molecule type" value="Genomic_DNA"/>
</dbReference>
<dbReference type="Proteomes" id="UP000653411">
    <property type="component" value="Unassembled WGS sequence"/>
</dbReference>
<evidence type="ECO:0008006" key="4">
    <source>
        <dbReference type="Google" id="ProtNLM"/>
    </source>
</evidence>
<reference evidence="2" key="1">
    <citation type="journal article" date="2014" name="Int. J. Syst. Evol. Microbiol.">
        <title>Complete genome sequence of Corynebacterium casei LMG S-19264T (=DSM 44701T), isolated from a smear-ripened cheese.</title>
        <authorList>
            <consortium name="US DOE Joint Genome Institute (JGI-PGF)"/>
            <person name="Walter F."/>
            <person name="Albersmeier A."/>
            <person name="Kalinowski J."/>
            <person name="Ruckert C."/>
        </authorList>
    </citation>
    <scope>NUCLEOTIDE SEQUENCE</scope>
    <source>
        <strain evidence="2">CGMCC 4.7110</strain>
    </source>
</reference>
<comment type="caution">
    <text evidence="2">The sequence shown here is derived from an EMBL/GenBank/DDBJ whole genome shotgun (WGS) entry which is preliminary data.</text>
</comment>
<keyword evidence="3" id="KW-1185">Reference proteome</keyword>
<dbReference type="AlphaFoldDB" id="A0A917XH23"/>
<evidence type="ECO:0000313" key="2">
    <source>
        <dbReference type="EMBL" id="GGN22637.1"/>
    </source>
</evidence>
<accession>A0A917XH23</accession>
<evidence type="ECO:0000256" key="1">
    <source>
        <dbReference type="SAM" id="MobiDB-lite"/>
    </source>
</evidence>
<feature type="region of interest" description="Disordered" evidence="1">
    <location>
        <begin position="311"/>
        <end position="332"/>
    </location>
</feature>
<name>A0A917XH23_9ACTN</name>
<proteinExistence type="predicted"/>
<sequence length="332" mass="38455">MKRPRRWIAQEIERLDPERDYETIWRLTSSYGLDDFALNLVYAHLFPHFYLPSHGARPLWHQGDGKVVERATQRVEDTVRNNLVWWFYGPGHPKTQQSVANINKLHAFHARRYPGTFAAQEDYVFTLAFSAASLHRFNLKVGLPGYTEKQKTAAHLFWKHMAELFVDEHGGPVLGYPEDWDTLVAFVEEFESRPWPASQEGEMVTKTIMDQFAFRFFPRPLHALGRAIAISTWHPNCWRAHSVTPPPPWVRRILLRLCGLAIRTQKALKPDPVTAYQEVLEAQSKNERRDRSRRIRELDSAFSAFFRRRHGLPPRAASPGHEHAPASASFAE</sequence>
<protein>
    <recommendedName>
        <fullName evidence="4">ER-bound oxygenase mpaB/mpaB'/Rubber oxygenase catalytic domain-containing protein</fullName>
    </recommendedName>
</protein>
<dbReference type="RefSeq" id="WP_189265458.1">
    <property type="nucleotide sequence ID" value="NZ_BMML01000013.1"/>
</dbReference>